<dbReference type="InterPro" id="IPR004332">
    <property type="entry name" value="Transposase_MuDR"/>
</dbReference>
<reference evidence="7 8" key="1">
    <citation type="journal article" date="2020" name="Nat. Food">
        <title>A phased Vanilla planifolia genome enables genetic improvement of flavour and production.</title>
        <authorList>
            <person name="Hasing T."/>
            <person name="Tang H."/>
            <person name="Brym M."/>
            <person name="Khazi F."/>
            <person name="Huang T."/>
            <person name="Chambers A.H."/>
        </authorList>
    </citation>
    <scope>NUCLEOTIDE SEQUENCE [LARGE SCALE GENOMIC DNA]</scope>
    <source>
        <tissue evidence="7">Leaf</tissue>
    </source>
</reference>
<dbReference type="Proteomes" id="UP000639772">
    <property type="component" value="Chromosome 7"/>
</dbReference>
<sequence>MDGILMNKASTYEDLLKRMYEFIKHDPKQFKLVMKCRFPTSGSEYVALEVKDDVTTKMMFGLYPRVYSLELFLEFFEVSETAEQVESIVRTPVENRAEGGDCLSSSMHCTNIDIVPSNANHFVNNASLPSSGNLGRITRSKSIHLINEGRKEPCQGVAFESTDLISRDGSHTTDPTKEEDSNANDPDWNSSGEEDDEDFISDSIIRNTCRGLDEDPISCDSILYVGKVFKDKEVLKQALQEYSIRRHVEYQVMRTTKKIYNVRCIQKGCPWQVRSRLGKRLQKFKIKYYGGEHTCIASTSVGDHKQCDGKFISKCIIPLVKRRSTVTPAEIIEWMKNEYDVKISYSKAWIGLNKALKKIHGSWDDSYAMLQEYLKAIQEANPGTVVQLLTNEKGDVRQFNRLFWSFGASIEGFRHLRPLITIDSAELHGKYSGSLLVATGIDGNDGLFPLAFAIAESETEETWNWFLRCIRNSVTDRDDITIISDRGRGLMDAVKSVYPSRFTSHRYCMRQLSCSLRKEFKDEILVNLFWEAARKTESCEFDEIMKILGERNPEARRWLEKAGVENWSFAHDGGKRFGLMTTNIVETCDSLLKGVRGLPIKALVGKTLSRLSKIFNKRLEEGSRMLGILTSSVESQLSGVANFAEQHMVEPYSSTLFKVYRVNCRPHTVSTEGYTCTCNRYPISGIPCSHIVAVCIGTQLSYHNLCAAYFSSQIYRQAYAAKLHPVDEETACPSQEGAPITPPAMARKRGRPPSARINKGLPPATYRCSKCKKDGHNYRTCKSSLSLANEAAQNSRSSNQNDR</sequence>
<feature type="compositionally biased region" description="Basic and acidic residues" evidence="5">
    <location>
        <begin position="165"/>
        <end position="180"/>
    </location>
</feature>
<dbReference type="EMBL" id="JADCNM010000007">
    <property type="protein sequence ID" value="KAG0475668.1"/>
    <property type="molecule type" value="Genomic_DNA"/>
</dbReference>
<keyword evidence="3" id="KW-0862">Zinc</keyword>
<evidence type="ECO:0000313" key="7">
    <source>
        <dbReference type="EMBL" id="KAG0475668.1"/>
    </source>
</evidence>
<dbReference type="InterPro" id="IPR006564">
    <property type="entry name" value="Znf_PMZ"/>
</dbReference>
<dbReference type="InterPro" id="IPR007527">
    <property type="entry name" value="Znf_SWIM"/>
</dbReference>
<dbReference type="PANTHER" id="PTHR31973:SF195">
    <property type="entry name" value="MUDR FAMILY TRANSPOSASE"/>
    <property type="match status" value="1"/>
</dbReference>
<keyword evidence="1" id="KW-0479">Metal-binding</keyword>
<dbReference type="PROSITE" id="PS50966">
    <property type="entry name" value="ZF_SWIM"/>
    <property type="match status" value="1"/>
</dbReference>
<dbReference type="GO" id="GO:0008270">
    <property type="term" value="F:zinc ion binding"/>
    <property type="evidence" value="ECO:0007669"/>
    <property type="project" value="UniProtKB-KW"/>
</dbReference>
<comment type="caution">
    <text evidence="7">The sequence shown here is derived from an EMBL/GenBank/DDBJ whole genome shotgun (WGS) entry which is preliminary data.</text>
</comment>
<accession>A0A835QWB1</accession>
<proteinExistence type="predicted"/>
<dbReference type="OrthoDB" id="660475at2759"/>
<evidence type="ECO:0000256" key="5">
    <source>
        <dbReference type="SAM" id="MobiDB-lite"/>
    </source>
</evidence>
<dbReference type="SMART" id="SM00575">
    <property type="entry name" value="ZnF_PMZ"/>
    <property type="match status" value="1"/>
</dbReference>
<dbReference type="PANTHER" id="PTHR31973">
    <property type="entry name" value="POLYPROTEIN, PUTATIVE-RELATED"/>
    <property type="match status" value="1"/>
</dbReference>
<feature type="region of interest" description="Disordered" evidence="5">
    <location>
        <begin position="165"/>
        <end position="196"/>
    </location>
</feature>
<evidence type="ECO:0000256" key="2">
    <source>
        <dbReference type="ARBA" id="ARBA00022771"/>
    </source>
</evidence>
<evidence type="ECO:0000259" key="6">
    <source>
        <dbReference type="PROSITE" id="PS50966"/>
    </source>
</evidence>
<dbReference type="Pfam" id="PF10551">
    <property type="entry name" value="MULE"/>
    <property type="match status" value="1"/>
</dbReference>
<name>A0A835QWB1_VANPL</name>
<dbReference type="InterPro" id="IPR018289">
    <property type="entry name" value="MULE_transposase_dom"/>
</dbReference>
<evidence type="ECO:0000256" key="3">
    <source>
        <dbReference type="ARBA" id="ARBA00022833"/>
    </source>
</evidence>
<evidence type="ECO:0000256" key="1">
    <source>
        <dbReference type="ARBA" id="ARBA00022723"/>
    </source>
</evidence>
<evidence type="ECO:0000256" key="4">
    <source>
        <dbReference type="PROSITE-ProRule" id="PRU00325"/>
    </source>
</evidence>
<dbReference type="AlphaFoldDB" id="A0A835QWB1"/>
<dbReference type="Pfam" id="PF03108">
    <property type="entry name" value="DBD_Tnp_Mut"/>
    <property type="match status" value="1"/>
</dbReference>
<evidence type="ECO:0000313" key="8">
    <source>
        <dbReference type="Proteomes" id="UP000639772"/>
    </source>
</evidence>
<organism evidence="7 8">
    <name type="scientific">Vanilla planifolia</name>
    <name type="common">Vanilla</name>
    <dbReference type="NCBI Taxonomy" id="51239"/>
    <lineage>
        <taxon>Eukaryota</taxon>
        <taxon>Viridiplantae</taxon>
        <taxon>Streptophyta</taxon>
        <taxon>Embryophyta</taxon>
        <taxon>Tracheophyta</taxon>
        <taxon>Spermatophyta</taxon>
        <taxon>Magnoliopsida</taxon>
        <taxon>Liliopsida</taxon>
        <taxon>Asparagales</taxon>
        <taxon>Orchidaceae</taxon>
        <taxon>Vanilloideae</taxon>
        <taxon>Vanilleae</taxon>
        <taxon>Vanilla</taxon>
    </lineage>
</organism>
<gene>
    <name evidence="7" type="ORF">HPP92_015354</name>
</gene>
<keyword evidence="2 4" id="KW-0863">Zinc-finger</keyword>
<protein>
    <recommendedName>
        <fullName evidence="6">SWIM-type domain-containing protein</fullName>
    </recommendedName>
</protein>
<dbReference type="Pfam" id="PF04434">
    <property type="entry name" value="SWIM"/>
    <property type="match status" value="1"/>
</dbReference>
<feature type="region of interest" description="Disordered" evidence="5">
    <location>
        <begin position="731"/>
        <end position="761"/>
    </location>
</feature>
<feature type="domain" description="SWIM-type" evidence="6">
    <location>
        <begin position="660"/>
        <end position="699"/>
    </location>
</feature>